<feature type="region of interest" description="Disordered" evidence="1">
    <location>
        <begin position="203"/>
        <end position="244"/>
    </location>
</feature>
<dbReference type="AlphaFoldDB" id="A0A5C3K9T0"/>
<feature type="compositionally biased region" description="Low complexity" evidence="1">
    <location>
        <begin position="127"/>
        <end position="138"/>
    </location>
</feature>
<accession>A0A5C3K9T0</accession>
<reference evidence="2 3" key="1">
    <citation type="journal article" date="2019" name="Nat. Ecol. Evol.">
        <title>Megaphylogeny resolves global patterns of mushroom evolution.</title>
        <authorList>
            <person name="Varga T."/>
            <person name="Krizsan K."/>
            <person name="Foldi C."/>
            <person name="Dima B."/>
            <person name="Sanchez-Garcia M."/>
            <person name="Sanchez-Ramirez S."/>
            <person name="Szollosi G.J."/>
            <person name="Szarkandi J.G."/>
            <person name="Papp V."/>
            <person name="Albert L."/>
            <person name="Andreopoulos W."/>
            <person name="Angelini C."/>
            <person name="Antonin V."/>
            <person name="Barry K.W."/>
            <person name="Bougher N.L."/>
            <person name="Buchanan P."/>
            <person name="Buyck B."/>
            <person name="Bense V."/>
            <person name="Catcheside P."/>
            <person name="Chovatia M."/>
            <person name="Cooper J."/>
            <person name="Damon W."/>
            <person name="Desjardin D."/>
            <person name="Finy P."/>
            <person name="Geml J."/>
            <person name="Haridas S."/>
            <person name="Hughes K."/>
            <person name="Justo A."/>
            <person name="Karasinski D."/>
            <person name="Kautmanova I."/>
            <person name="Kiss B."/>
            <person name="Kocsube S."/>
            <person name="Kotiranta H."/>
            <person name="LaButti K.M."/>
            <person name="Lechner B.E."/>
            <person name="Liimatainen K."/>
            <person name="Lipzen A."/>
            <person name="Lukacs Z."/>
            <person name="Mihaltcheva S."/>
            <person name="Morgado L.N."/>
            <person name="Niskanen T."/>
            <person name="Noordeloos M.E."/>
            <person name="Ohm R.A."/>
            <person name="Ortiz-Santana B."/>
            <person name="Ovrebo C."/>
            <person name="Racz N."/>
            <person name="Riley R."/>
            <person name="Savchenko A."/>
            <person name="Shiryaev A."/>
            <person name="Soop K."/>
            <person name="Spirin V."/>
            <person name="Szebenyi C."/>
            <person name="Tomsovsky M."/>
            <person name="Tulloss R.E."/>
            <person name="Uehling J."/>
            <person name="Grigoriev I.V."/>
            <person name="Vagvolgyi C."/>
            <person name="Papp T."/>
            <person name="Martin F.M."/>
            <person name="Miettinen O."/>
            <person name="Hibbett D.S."/>
            <person name="Nagy L.G."/>
        </authorList>
    </citation>
    <scope>NUCLEOTIDE SEQUENCE [LARGE SCALE GENOMIC DNA]</scope>
    <source>
        <strain evidence="2 3">CBS 121175</strain>
    </source>
</reference>
<dbReference type="EMBL" id="ML210700">
    <property type="protein sequence ID" value="TFK16624.1"/>
    <property type="molecule type" value="Genomic_DNA"/>
</dbReference>
<protein>
    <submittedName>
        <fullName evidence="2">Uncharacterized protein</fullName>
    </submittedName>
</protein>
<evidence type="ECO:0000313" key="3">
    <source>
        <dbReference type="Proteomes" id="UP000307440"/>
    </source>
</evidence>
<dbReference type="Proteomes" id="UP000307440">
    <property type="component" value="Unassembled WGS sequence"/>
</dbReference>
<keyword evidence="3" id="KW-1185">Reference proteome</keyword>
<proteinExistence type="predicted"/>
<name>A0A5C3K9T0_COPMA</name>
<evidence type="ECO:0000313" key="2">
    <source>
        <dbReference type="EMBL" id="TFK16624.1"/>
    </source>
</evidence>
<feature type="compositionally biased region" description="Basic and acidic residues" evidence="1">
    <location>
        <begin position="515"/>
        <end position="524"/>
    </location>
</feature>
<feature type="region of interest" description="Disordered" evidence="1">
    <location>
        <begin position="103"/>
        <end position="170"/>
    </location>
</feature>
<evidence type="ECO:0000256" key="1">
    <source>
        <dbReference type="SAM" id="MobiDB-lite"/>
    </source>
</evidence>
<feature type="compositionally biased region" description="Polar residues" evidence="1">
    <location>
        <begin position="233"/>
        <end position="243"/>
    </location>
</feature>
<sequence>MHTAFSHIFTIKQHLLLSLFIQKSQKNLCNNLEMYGYHASTSHALSVVVLPLYSRFINSPSFINTTGAIVPLHLDIKSGRVPLFIEAAPAHDSLQEHGRRKYFNGTIDYNGPRHQHPLVPAPPTPPSTASSPDLDSPPTVKASMAQKGKRRAVVLSDNNEKPLIPPPVPKPWTKKHNFEVIHASANVPTVLFKDSDHDKTFVPLSESDQDTPCPFQKKNGSIPHPINSDSRHSTPVSEPSPSKVTHLFAPSRSKSVIPDMQLPATTLKRVTHPDALQLFTPTPKKVQTAGNPYTLVCEDIRAILPPPDPLLPLPKSKPKSSLKSLKAPPYPAFLQNIAGSQSFLGGSLSTASTSLWSLASAPASEPPLLGQFTSQYVPQSQPPRPVPAIPFAFQTKTVAQAPLTPFGHQAQPTANIAPFGYQAQLTAYVVPFGYQVQPSAPGIPFGYQALAAQPSAPPASSAGTVPAVASVPFGYLAQPSAPAMSSKSPATTVDGSVVDEISCASNSHQPQPHFATRDSTVRVA</sequence>
<gene>
    <name evidence="2" type="ORF">FA15DRAFT_741290</name>
</gene>
<organism evidence="2 3">
    <name type="scientific">Coprinopsis marcescibilis</name>
    <name type="common">Agaric fungus</name>
    <name type="synonym">Psathyrella marcescibilis</name>
    <dbReference type="NCBI Taxonomy" id="230819"/>
    <lineage>
        <taxon>Eukaryota</taxon>
        <taxon>Fungi</taxon>
        <taxon>Dikarya</taxon>
        <taxon>Basidiomycota</taxon>
        <taxon>Agaricomycotina</taxon>
        <taxon>Agaricomycetes</taxon>
        <taxon>Agaricomycetidae</taxon>
        <taxon>Agaricales</taxon>
        <taxon>Agaricineae</taxon>
        <taxon>Psathyrellaceae</taxon>
        <taxon>Coprinopsis</taxon>
    </lineage>
</organism>
<feature type="region of interest" description="Disordered" evidence="1">
    <location>
        <begin position="503"/>
        <end position="524"/>
    </location>
</feature>